<dbReference type="PROSITE" id="PS51257">
    <property type="entry name" value="PROKAR_LIPOPROTEIN"/>
    <property type="match status" value="1"/>
</dbReference>
<evidence type="ECO:0000313" key="2">
    <source>
        <dbReference type="EMBL" id="QFQ11959.1"/>
    </source>
</evidence>
<dbReference type="KEGG" id="alq:C7Y71_002350"/>
<feature type="signal peptide" evidence="1">
    <location>
        <begin position="1"/>
        <end position="19"/>
    </location>
</feature>
<gene>
    <name evidence="2" type="ORF">C7Y71_002350</name>
</gene>
<dbReference type="InterPro" id="IPR025366">
    <property type="entry name" value="DUF4270"/>
</dbReference>
<name>A0A5P8E4K9_9BACT</name>
<keyword evidence="1" id="KW-0732">Signal</keyword>
<dbReference type="EMBL" id="CP033459">
    <property type="protein sequence ID" value="QFQ11959.1"/>
    <property type="molecule type" value="Genomic_DNA"/>
</dbReference>
<dbReference type="Proteomes" id="UP000249375">
    <property type="component" value="Chromosome"/>
</dbReference>
<evidence type="ECO:0000256" key="1">
    <source>
        <dbReference type="SAM" id="SignalP"/>
    </source>
</evidence>
<dbReference type="AlphaFoldDB" id="A0A5P8E4K9"/>
<feature type="chain" id="PRO_5024386157" evidence="1">
    <location>
        <begin position="20"/>
        <end position="488"/>
    </location>
</feature>
<keyword evidence="3" id="KW-1185">Reference proteome</keyword>
<evidence type="ECO:0000313" key="3">
    <source>
        <dbReference type="Proteomes" id="UP000249375"/>
    </source>
</evidence>
<dbReference type="Pfam" id="PF14092">
    <property type="entry name" value="DUF4270"/>
    <property type="match status" value="1"/>
</dbReference>
<proteinExistence type="predicted"/>
<accession>A0A5P8E4K9</accession>
<reference evidence="2 3" key="1">
    <citation type="submission" date="2018-11" db="EMBL/GenBank/DDBJ databases">
        <authorList>
            <person name="Na S.W."/>
            <person name="Baik M."/>
        </authorList>
    </citation>
    <scope>NUCLEOTIDE SEQUENCE [LARGE SCALE GENOMIC DNA]</scope>
    <source>
        <strain evidence="2 3">E39</strain>
    </source>
</reference>
<dbReference type="RefSeq" id="WP_111898919.1">
    <property type="nucleotide sequence ID" value="NZ_CP033459.1"/>
</dbReference>
<organism evidence="2 3">
    <name type="scientific">Pseudoprevotella muciniphila</name>
    <dbReference type="NCBI Taxonomy" id="2133944"/>
    <lineage>
        <taxon>Bacteria</taxon>
        <taxon>Pseudomonadati</taxon>
        <taxon>Bacteroidota</taxon>
        <taxon>Bacteroidia</taxon>
        <taxon>Bacteroidales</taxon>
        <taxon>Prevotellaceae</taxon>
        <taxon>Pseudoprevotella</taxon>
    </lineage>
</organism>
<sequence>MKSKVFLLAVVLLGLVACDDTTEDIGASVLPEIDKVETTNATYQVISRSVMADSVLANTSNAYLGAIIDPETHAMTQCSYMAQFNIQEDFRFPDKQLMNCDENGRPIIDSCEIRIFMSQYYGDSLSTMKMRIRELDRNKIMEEGCNYYTDFKPQDYLGENPAVDKTIAYAICDLGDNTTQATSTSYRNIRVKLPVEYGRYIVEKYYENPQYFENAYQFIHNVCPGFYFETVGGVGALVCSPVTTLSIYFRYYENNNAERNLVAGYQRMAATEEVIQNTVIDNDIPLSLVNPDNDYTMIKSPAGIYTEVELPVSDIVAGEHYNDTINNATLVFRRYNSESYSLYSLEPPTTLVMLKKAEMYNFFEEGKLPDNINSFYADFSNNAYSFTNIARLIQNMKQTRDNGAGVLPTDTESKRNAKYQAWESANPDWNKVVLMPVKAEYTTVTAYYQTNKVLTRMRNELGLSSVKIEGGLTNAPTMTVVYSNFNNK</sequence>
<protein>
    <submittedName>
        <fullName evidence="2">DUF4270 domain-containing protein</fullName>
    </submittedName>
</protein>
<dbReference type="OrthoDB" id="1110209at2"/>